<dbReference type="Gene3D" id="1.50.10.20">
    <property type="match status" value="1"/>
</dbReference>
<dbReference type="Gene3D" id="2.60.40.1940">
    <property type="match status" value="1"/>
</dbReference>
<dbReference type="InterPro" id="IPR011626">
    <property type="entry name" value="Alpha-macroglobulin_TED"/>
</dbReference>
<organism evidence="21">
    <name type="scientific">Rhipicephalus appendiculatus</name>
    <name type="common">Brown ear tick</name>
    <dbReference type="NCBI Taxonomy" id="34631"/>
    <lineage>
        <taxon>Eukaryota</taxon>
        <taxon>Metazoa</taxon>
        <taxon>Ecdysozoa</taxon>
        <taxon>Arthropoda</taxon>
        <taxon>Chelicerata</taxon>
        <taxon>Arachnida</taxon>
        <taxon>Acari</taxon>
        <taxon>Parasitiformes</taxon>
        <taxon>Ixodida</taxon>
        <taxon>Ixodoidea</taxon>
        <taxon>Ixodidae</taxon>
        <taxon>Rhipicephalinae</taxon>
        <taxon>Rhipicephalus</taxon>
        <taxon>Rhipicephalus</taxon>
    </lineage>
</organism>
<dbReference type="SUPFAM" id="SSF48239">
    <property type="entry name" value="Terpenoid cyclases/Protein prenyltransferases"/>
    <property type="match status" value="1"/>
</dbReference>
<evidence type="ECO:0000256" key="2">
    <source>
        <dbReference type="ARBA" id="ARBA00010952"/>
    </source>
</evidence>
<dbReference type="Gene3D" id="6.20.50.160">
    <property type="match status" value="1"/>
</dbReference>
<evidence type="ECO:0000256" key="16">
    <source>
        <dbReference type="ARBA" id="ARBA00078071"/>
    </source>
</evidence>
<feature type="chain" id="PRO_5007286048" description="CD109 antigen" evidence="17">
    <location>
        <begin position="18"/>
        <end position="1461"/>
    </location>
</feature>
<dbReference type="GO" id="GO:0098552">
    <property type="term" value="C:side of membrane"/>
    <property type="evidence" value="ECO:0007669"/>
    <property type="project" value="UniProtKB-KW"/>
</dbReference>
<dbReference type="InterPro" id="IPR047565">
    <property type="entry name" value="Alpha-macroglob_thiol-ester_cl"/>
</dbReference>
<evidence type="ECO:0000256" key="11">
    <source>
        <dbReference type="ARBA" id="ARBA00056820"/>
    </source>
</evidence>
<evidence type="ECO:0000256" key="10">
    <source>
        <dbReference type="ARBA" id="ARBA00023288"/>
    </source>
</evidence>
<keyword evidence="9" id="KW-0325">Glycoprotein</keyword>
<dbReference type="SUPFAM" id="SSF49410">
    <property type="entry name" value="Alpha-macroglobulin receptor domain"/>
    <property type="match status" value="1"/>
</dbReference>
<evidence type="ECO:0000256" key="3">
    <source>
        <dbReference type="ARBA" id="ARBA00022475"/>
    </source>
</evidence>
<dbReference type="Gene3D" id="2.60.40.10">
    <property type="entry name" value="Immunoglobulins"/>
    <property type="match status" value="2"/>
</dbReference>
<keyword evidence="6" id="KW-0882">Thioester bond</keyword>
<evidence type="ECO:0000256" key="12">
    <source>
        <dbReference type="ARBA" id="ARBA00057615"/>
    </source>
</evidence>
<feature type="domain" description="Alpha-2-macroglobulin bait region" evidence="18">
    <location>
        <begin position="441"/>
        <end position="576"/>
    </location>
</feature>
<dbReference type="Pfam" id="PF01835">
    <property type="entry name" value="MG2"/>
    <property type="match status" value="1"/>
</dbReference>
<dbReference type="InterPro" id="IPR019742">
    <property type="entry name" value="MacrogloblnA2_CS"/>
</dbReference>
<dbReference type="InterPro" id="IPR041555">
    <property type="entry name" value="MG3"/>
</dbReference>
<keyword evidence="7" id="KW-0472">Membrane</keyword>
<comment type="function">
    <text evidence="11">Modulates negatively TGFB1 signaling in keratinocytes.</text>
</comment>
<evidence type="ECO:0000259" key="19">
    <source>
        <dbReference type="SMART" id="SM01360"/>
    </source>
</evidence>
<dbReference type="GO" id="GO:0005615">
    <property type="term" value="C:extracellular space"/>
    <property type="evidence" value="ECO:0007669"/>
    <property type="project" value="InterPro"/>
</dbReference>
<dbReference type="Gene3D" id="2.60.40.1930">
    <property type="match status" value="2"/>
</dbReference>
<comment type="similarity">
    <text evidence="2">Belongs to the protease inhibitor I39 (alpha-2-macroglobulin) family.</text>
</comment>
<evidence type="ECO:0000256" key="8">
    <source>
        <dbReference type="ARBA" id="ARBA00023157"/>
    </source>
</evidence>
<accession>A0A131YT50</accession>
<reference evidence="21" key="1">
    <citation type="journal article" date="2016" name="Ticks Tick Borne Dis.">
        <title>De novo assembly and annotation of the salivary gland transcriptome of Rhipicephalus appendiculatus male and female ticks during blood feeding.</title>
        <authorList>
            <person name="de Castro M.H."/>
            <person name="de Klerk D."/>
            <person name="Pienaar R."/>
            <person name="Latif A.A."/>
            <person name="Rees D.J."/>
            <person name="Mans B.J."/>
        </authorList>
    </citation>
    <scope>NUCLEOTIDE SEQUENCE</scope>
    <source>
        <tissue evidence="21">Salivary glands</tissue>
    </source>
</reference>
<name>A0A131YT50_RHIAP</name>
<dbReference type="InterPro" id="IPR036595">
    <property type="entry name" value="A-macroglobulin_rcpt-bd_sf"/>
</dbReference>
<evidence type="ECO:0000259" key="18">
    <source>
        <dbReference type="SMART" id="SM01359"/>
    </source>
</evidence>
<dbReference type="InterPro" id="IPR002890">
    <property type="entry name" value="MG2"/>
</dbReference>
<dbReference type="InterPro" id="IPR050473">
    <property type="entry name" value="A2M/Complement_sys"/>
</dbReference>
<dbReference type="Pfam" id="PF00207">
    <property type="entry name" value="A2M"/>
    <property type="match status" value="1"/>
</dbReference>
<evidence type="ECO:0000256" key="9">
    <source>
        <dbReference type="ARBA" id="ARBA00023180"/>
    </source>
</evidence>
<keyword evidence="10" id="KW-0449">Lipoprotein</keyword>
<comment type="subunit">
    <text evidence="14">Heterodimer of a TEP1-N chain and an TEP1-C chain non-covalently linked. Forms a complex composed of TEP1-N and TEP1-C heterodimer, LRIM1 and APL1C; the interaction stabilizes TEP1-N and TEP1-C heterodimer, prevents its binding to tissues while circulating in the hemolymph and protects the thioester bond from hydrolysis. Mature TEP1 and to a lesser extent full-length TEP1 interact with SPCLIP1; the interaction is induced by microbial infection.</text>
</comment>
<dbReference type="GO" id="GO:0004866">
    <property type="term" value="F:endopeptidase inhibitor activity"/>
    <property type="evidence" value="ECO:0007669"/>
    <property type="project" value="InterPro"/>
</dbReference>
<evidence type="ECO:0000256" key="17">
    <source>
        <dbReference type="SAM" id="SignalP"/>
    </source>
</evidence>
<evidence type="ECO:0000313" key="21">
    <source>
        <dbReference type="EMBL" id="JAP82393.1"/>
    </source>
</evidence>
<comment type="subcellular location">
    <subcellularLocation>
        <location evidence="1">Cell membrane</location>
        <topology evidence="1">Lipid-anchor</topology>
        <topology evidence="1">GPI-anchor</topology>
    </subcellularLocation>
</comment>
<evidence type="ECO:0000256" key="6">
    <source>
        <dbReference type="ARBA" id="ARBA00022966"/>
    </source>
</evidence>
<evidence type="ECO:0000256" key="1">
    <source>
        <dbReference type="ARBA" id="ARBA00004609"/>
    </source>
</evidence>
<dbReference type="PANTHER" id="PTHR11412">
    <property type="entry name" value="MACROGLOBULIN / COMPLEMENT"/>
    <property type="match status" value="1"/>
</dbReference>
<feature type="signal peptide" evidence="17">
    <location>
        <begin position="1"/>
        <end position="17"/>
    </location>
</feature>
<protein>
    <recommendedName>
        <fullName evidence="15">CD109 antigen</fullName>
    </recommendedName>
    <alternativeName>
        <fullName evidence="16">TEP1-F</fullName>
    </alternativeName>
</protein>
<dbReference type="Pfam" id="PF07678">
    <property type="entry name" value="TED_complement"/>
    <property type="match status" value="1"/>
</dbReference>
<dbReference type="InterPro" id="IPR041813">
    <property type="entry name" value="A2M_TED"/>
</dbReference>
<dbReference type="FunFam" id="1.50.10.20:FF:000001">
    <property type="entry name" value="CD109 isoform 1"/>
    <property type="match status" value="1"/>
</dbReference>
<evidence type="ECO:0000256" key="4">
    <source>
        <dbReference type="ARBA" id="ARBA00022622"/>
    </source>
</evidence>
<dbReference type="Gene3D" id="2.20.130.20">
    <property type="match status" value="1"/>
</dbReference>
<evidence type="ECO:0000256" key="15">
    <source>
        <dbReference type="ARBA" id="ARBA00069665"/>
    </source>
</evidence>
<keyword evidence="4" id="KW-0336">GPI-anchor</keyword>
<comment type="subunit">
    <text evidence="13">Heterodimer; disulfide-linked. Interacts with TGFB1 and TGFBR1. Forms a heteromeric complex with TGFBR1, TGFBR2 and TGFBR3 in a ligand-independent manner.</text>
</comment>
<dbReference type="Gene3D" id="2.60.120.1540">
    <property type="match status" value="1"/>
</dbReference>
<dbReference type="InterPro" id="IPR001599">
    <property type="entry name" value="Macroglobln_a2"/>
</dbReference>
<dbReference type="SMART" id="SM01419">
    <property type="entry name" value="Thiol-ester_cl"/>
    <property type="match status" value="1"/>
</dbReference>
<dbReference type="GO" id="GO:0005886">
    <property type="term" value="C:plasma membrane"/>
    <property type="evidence" value="ECO:0007669"/>
    <property type="project" value="UniProtKB-SubCell"/>
</dbReference>
<dbReference type="SMART" id="SM01360">
    <property type="entry name" value="A2M"/>
    <property type="match status" value="1"/>
</dbReference>
<dbReference type="PANTHER" id="PTHR11412:SF136">
    <property type="entry name" value="CD109 ANTIGEN"/>
    <property type="match status" value="1"/>
</dbReference>
<dbReference type="CDD" id="cd02897">
    <property type="entry name" value="A2M_2"/>
    <property type="match status" value="1"/>
</dbReference>
<feature type="domain" description="Alpha-macroglobulin receptor-binding" evidence="20">
    <location>
        <begin position="1309"/>
        <end position="1398"/>
    </location>
</feature>
<dbReference type="SMART" id="SM01361">
    <property type="entry name" value="A2M_recep"/>
    <property type="match status" value="1"/>
</dbReference>
<dbReference type="FunFam" id="2.60.40.10:FF:000155">
    <property type="entry name" value="complement C3 isoform X1"/>
    <property type="match status" value="1"/>
</dbReference>
<dbReference type="InterPro" id="IPR013783">
    <property type="entry name" value="Ig-like_fold"/>
</dbReference>
<evidence type="ECO:0000259" key="20">
    <source>
        <dbReference type="SMART" id="SM01361"/>
    </source>
</evidence>
<dbReference type="Pfam" id="PF07703">
    <property type="entry name" value="A2M_BRD"/>
    <property type="match status" value="1"/>
</dbReference>
<dbReference type="FunFam" id="2.60.40.1930:FF:000001">
    <property type="entry name" value="CD109 isoform 3"/>
    <property type="match status" value="1"/>
</dbReference>
<evidence type="ECO:0000256" key="13">
    <source>
        <dbReference type="ARBA" id="ARBA00063008"/>
    </source>
</evidence>
<proteinExistence type="inferred from homology"/>
<dbReference type="Gene3D" id="2.60.40.690">
    <property type="entry name" value="Alpha-macroglobulin, receptor-binding domain"/>
    <property type="match status" value="1"/>
</dbReference>
<dbReference type="InterPro" id="IPR011625">
    <property type="entry name" value="A2M_N_BRD"/>
</dbReference>
<feature type="domain" description="Alpha-2-macroglobulin" evidence="19">
    <location>
        <begin position="690"/>
        <end position="781"/>
    </location>
</feature>
<dbReference type="InterPro" id="IPR008930">
    <property type="entry name" value="Terpenoid_cyclase/PrenylTrfase"/>
</dbReference>
<evidence type="ECO:0000256" key="14">
    <source>
        <dbReference type="ARBA" id="ARBA00063781"/>
    </source>
</evidence>
<keyword evidence="5 17" id="KW-0732">Signal</keyword>
<dbReference type="PROSITE" id="PS00477">
    <property type="entry name" value="ALPHA_2_MACROGLOBULIN"/>
    <property type="match status" value="1"/>
</dbReference>
<dbReference type="InterPro" id="IPR009048">
    <property type="entry name" value="A-macroglobulin_rcpt-bd"/>
</dbReference>
<dbReference type="Pfam" id="PF07677">
    <property type="entry name" value="A2M_recep"/>
    <property type="match status" value="1"/>
</dbReference>
<dbReference type="Gene3D" id="2.60.40.2950">
    <property type="match status" value="1"/>
</dbReference>
<evidence type="ECO:0000256" key="7">
    <source>
        <dbReference type="ARBA" id="ARBA00023136"/>
    </source>
</evidence>
<dbReference type="EMBL" id="GEDV01006164">
    <property type="protein sequence ID" value="JAP82393.1"/>
    <property type="molecule type" value="Transcribed_RNA"/>
</dbReference>
<dbReference type="SMART" id="SM01359">
    <property type="entry name" value="A2M_N_2"/>
    <property type="match status" value="1"/>
</dbReference>
<evidence type="ECO:0000256" key="5">
    <source>
        <dbReference type="ARBA" id="ARBA00022729"/>
    </source>
</evidence>
<comment type="function">
    <text evidence="12">Binds covalently through a thioester bond to the pathogen surface resulting in pathogen clearance.</text>
</comment>
<keyword evidence="3" id="KW-1003">Cell membrane</keyword>
<keyword evidence="8" id="KW-1015">Disulfide bond</keyword>
<dbReference type="Pfam" id="PF17791">
    <property type="entry name" value="MG3"/>
    <property type="match status" value="1"/>
</dbReference>
<sequence length="1461" mass="162287">MGAAVFFLLAFVPFAACQSGGVYTIVAPQTLRPNLKYHVSASLSQSRLPVDMLVTVSGRADNGNFNVINKRATLQDRETQVLSFEIGDWGPGKYKITAEGSGGLNFRNETDLTYEHKSYSVFMQTDKAVYKPGQKVLFRVIVVDPYLLPTVTGAMDVFIADAKGNRIHQWDRVFTQRGIYSSELQLSDQPVLGDWTINVDVLGQKFKKSFTVAEYVLPTFEVKVGLPAYVTYNKSEVVATVTATYTYGKPVKGTVTLTVTPRTRYHQLHPRPYEQYQTKTSIDGSVDIPVAIVRDLSLKTDFFLREIEFFALVTEELTGRKYNATSYIIVYDKEIKVELVKTSETFKPGLKYTCFLKVAYQDDTPVNDAVNQLTLHYGFNFNEELWQSSQHWVPQNGVIRLEFFPPNENSTVILGLRAEFRGQTYYLEGIYPAKSPSRSFLQAVMITEEPKVGDIVEFEVNATDTLDHIVYEVMGRGDIVYAQTLPVSGVRSYRFSFSATFRMAPKARVLVYYVRKDGEVVADAVNYDVGGILRTPVHVQTSIAETKPGGQLNVLVSTKPNAYIGVLGVDQSVLLLKKGNDLSQEQVIEELESFDSGKKAKYWPPWYRRRRRSLWWPGSTTTHDLFKDAGMAVLTNGLVYEFDDAIYARKQVIRLDTDVLTNPVLPPAGLPEAPPQVPGRIRLRQQYPETWLWTNATASHDGRAVISSTVPDTITSWVISAFALDSLTGLGIAPSQAKVTVFRPFFVTASLPYSVLRGESVAIQCVVFNYNNKEVQAEVTLENRRGEFIFSSLSNDVTGEEGKDRRSKTVRVPAQDGVPVSFLITPLKLGYIDIRVSATSSLAGDAILKKLLVKPEGSKQHFNKAILIDRRNPSAPPTVANISIPIPKNAVPGSERITISAIGDLLGPSVNNLDKLLVMPHGCGEQNMLDFVPNIVVLDYLSRANRLSDAVRSKAIRNLEDGYQRELTYKRDDNSFSAFGNTDRSGSTWLTAFVLKSFAQASPYTVIDPKVLENATAWLVARQQGDGSFNEPGEIIYKPMQSGAGSGPALTAYVMIALLENKAKQTHPDVIQAAEAYLLKELRTTNDPYVVSLVTYALHLSGHSAQDSAFQKLLSLSTREEDTIYWKDPTLAVNTTDKQSDYFFKPSFKDVEMTAYALLTLTERGDIGNAIPVMRWLVSKQNENGGYSSTQDTVIGIQALARVAARVVSQTIAIDASVKYGDGRSRILKINSGNALVLQRLELPSDLKYVEIEATGFGVAVLQVSWSFNLAVSSESPSFFLNPLLDKTSTENYLQLSVCTHYQGEGDASNMAVMEVALPSGYLFDFDTLSSIHRTKEVRRVESQDADTNVVIYFDRIGKEELCVTVPAHREHKVANQKPVPVKVYDYYNLARSARMFYSPHKATLCDICDGVECGNDCNAVKQTKLDSQLERESEPDGASGIHASHLSVVVLVSIVAFFQR</sequence>